<proteinExistence type="predicted"/>
<evidence type="ECO:0000313" key="2">
    <source>
        <dbReference type="Proteomes" id="UP000095280"/>
    </source>
</evidence>
<organism evidence="2 3">
    <name type="scientific">Macrostomum lignano</name>
    <dbReference type="NCBI Taxonomy" id="282301"/>
    <lineage>
        <taxon>Eukaryota</taxon>
        <taxon>Metazoa</taxon>
        <taxon>Spiralia</taxon>
        <taxon>Lophotrochozoa</taxon>
        <taxon>Platyhelminthes</taxon>
        <taxon>Rhabditophora</taxon>
        <taxon>Macrostomorpha</taxon>
        <taxon>Macrostomida</taxon>
        <taxon>Macrostomidae</taxon>
        <taxon>Macrostomum</taxon>
    </lineage>
</organism>
<evidence type="ECO:0000256" key="1">
    <source>
        <dbReference type="SAM" id="MobiDB-lite"/>
    </source>
</evidence>
<reference evidence="3" key="1">
    <citation type="submission" date="2016-11" db="UniProtKB">
        <authorList>
            <consortium name="WormBaseParasite"/>
        </authorList>
    </citation>
    <scope>IDENTIFICATION</scope>
</reference>
<protein>
    <submittedName>
        <fullName evidence="3">DUF4124 domain-containing protein</fullName>
    </submittedName>
</protein>
<feature type="region of interest" description="Disordered" evidence="1">
    <location>
        <begin position="1"/>
        <end position="23"/>
    </location>
</feature>
<evidence type="ECO:0000313" key="3">
    <source>
        <dbReference type="WBParaSite" id="maker-uti_cns_0001743-snap-gene-1.7-mRNA-1"/>
    </source>
</evidence>
<keyword evidence="2" id="KW-1185">Reference proteome</keyword>
<sequence length="98" mass="10630">SADEARIRQQHEAQPLQTTAVSGTAPAAAAKCICHELYDGQRCWDHADGRSFSADERRAAARQRQKQTMSAGFESTPAECCCHGNGTGPIRQRIEKSG</sequence>
<accession>A0A1I8GFU4</accession>
<dbReference type="Proteomes" id="UP000095280">
    <property type="component" value="Unplaced"/>
</dbReference>
<feature type="compositionally biased region" description="Basic and acidic residues" evidence="1">
    <location>
        <begin position="1"/>
        <end position="11"/>
    </location>
</feature>
<dbReference type="AlphaFoldDB" id="A0A1I8GFU4"/>
<dbReference type="WBParaSite" id="maker-uti_cns_0001743-snap-gene-1.7-mRNA-1">
    <property type="protein sequence ID" value="maker-uti_cns_0001743-snap-gene-1.7-mRNA-1"/>
    <property type="gene ID" value="maker-uti_cns_0001743-snap-gene-1.7"/>
</dbReference>
<name>A0A1I8GFU4_9PLAT</name>